<dbReference type="PANTHER" id="PTHR42796">
    <property type="entry name" value="FUMARYLACETOACETATE HYDROLASE DOMAIN-CONTAINING PROTEIN 2A-RELATED"/>
    <property type="match status" value="1"/>
</dbReference>
<evidence type="ECO:0000256" key="2">
    <source>
        <dbReference type="ARBA" id="ARBA00022723"/>
    </source>
</evidence>
<dbReference type="GO" id="GO:0016787">
    <property type="term" value="F:hydrolase activity"/>
    <property type="evidence" value="ECO:0007669"/>
    <property type="project" value="UniProtKB-KW"/>
</dbReference>
<comment type="caution">
    <text evidence="4">The sequence shown here is derived from an EMBL/GenBank/DDBJ whole genome shotgun (WGS) entry which is preliminary data.</text>
</comment>
<keyword evidence="2" id="KW-0479">Metal-binding</keyword>
<evidence type="ECO:0000259" key="3">
    <source>
        <dbReference type="Pfam" id="PF01557"/>
    </source>
</evidence>
<dbReference type="Gene3D" id="3.90.850.10">
    <property type="entry name" value="Fumarylacetoacetase-like, C-terminal domain"/>
    <property type="match status" value="1"/>
</dbReference>
<reference evidence="4" key="1">
    <citation type="submission" date="2022-08" db="EMBL/GenBank/DDBJ databases">
        <title>Chelativorans sichuanense sp. nov., a paraffin oil-degrading bacterium isolated from a mixture of oil-based drill cuttings and paddy soil.</title>
        <authorList>
            <person name="Yu J."/>
            <person name="Liu H."/>
            <person name="Chen Q."/>
        </authorList>
    </citation>
    <scope>NUCLEOTIDE SEQUENCE</scope>
    <source>
        <strain evidence="4">SCAU 2101</strain>
    </source>
</reference>
<evidence type="ECO:0000313" key="5">
    <source>
        <dbReference type="Proteomes" id="UP001149009"/>
    </source>
</evidence>
<feature type="domain" description="Fumarylacetoacetase-like C-terminal" evidence="3">
    <location>
        <begin position="95"/>
        <end position="323"/>
    </location>
</feature>
<dbReference type="PANTHER" id="PTHR42796:SF4">
    <property type="entry name" value="FUMARYLACETOACETATE HYDROLASE DOMAIN-CONTAINING PROTEIN 2A"/>
    <property type="match status" value="1"/>
</dbReference>
<dbReference type="SUPFAM" id="SSF56529">
    <property type="entry name" value="FAH"/>
    <property type="match status" value="1"/>
</dbReference>
<dbReference type="InterPro" id="IPR011234">
    <property type="entry name" value="Fumarylacetoacetase-like_C"/>
</dbReference>
<dbReference type="Proteomes" id="UP001149009">
    <property type="component" value="Unassembled WGS sequence"/>
</dbReference>
<organism evidence="4 5">
    <name type="scientific">Chelativorans petroleitrophicus</name>
    <dbReference type="NCBI Taxonomy" id="2975484"/>
    <lineage>
        <taxon>Bacteria</taxon>
        <taxon>Pseudomonadati</taxon>
        <taxon>Pseudomonadota</taxon>
        <taxon>Alphaproteobacteria</taxon>
        <taxon>Hyphomicrobiales</taxon>
        <taxon>Phyllobacteriaceae</taxon>
        <taxon>Chelativorans</taxon>
    </lineage>
</organism>
<dbReference type="GO" id="GO:0044281">
    <property type="term" value="P:small molecule metabolic process"/>
    <property type="evidence" value="ECO:0007669"/>
    <property type="project" value="UniProtKB-ARBA"/>
</dbReference>
<dbReference type="AlphaFoldDB" id="A0A9X3AZB0"/>
<dbReference type="Pfam" id="PF01557">
    <property type="entry name" value="FAA_hydrolase"/>
    <property type="match status" value="1"/>
</dbReference>
<sequence>MKFGTINHDGRQALVIRRGSAAVLLSELYESAGLGPAPATMNELIEGGEAELARARQALETGKATELDEATLDWLAPQTRPSKIIGVAFNNMGIRKSAHRDPGVPNFFLKAPSCLTGHNKPIIIEEHFGDTIPELELAAVIGRRCRKISVEEARDAIFGYTITNDVTSHGLKFGLDSIATTREPDLIRPHHLAWRKRHGDDDRDVYFVYHARSKATDTFGPMGPWLTTADEVADPNNLEVKGWFDGEPFAVDSTSSYRFRIEEVVAEASRYFTLQPGDVICFGTSAKGVGKFPNGHRSVNMHKLAGVIDIEIEGLGRLSNPVVHDWER</sequence>
<accession>A0A9X3AZB0</accession>
<protein>
    <submittedName>
        <fullName evidence="4">Fumarylacetoacetate hydrolase family protein</fullName>
    </submittedName>
</protein>
<proteinExistence type="inferred from homology"/>
<name>A0A9X3AZB0_9HYPH</name>
<comment type="similarity">
    <text evidence="1">Belongs to the FAH family.</text>
</comment>
<keyword evidence="4" id="KW-0378">Hydrolase</keyword>
<dbReference type="EMBL" id="JAODNV010000007">
    <property type="protein sequence ID" value="MCT8989900.1"/>
    <property type="molecule type" value="Genomic_DNA"/>
</dbReference>
<gene>
    <name evidence="4" type="ORF">NYR54_06275</name>
</gene>
<dbReference type="InterPro" id="IPR051121">
    <property type="entry name" value="FAH"/>
</dbReference>
<dbReference type="RefSeq" id="WP_261514759.1">
    <property type="nucleotide sequence ID" value="NZ_JAODNV010000007.1"/>
</dbReference>
<dbReference type="InterPro" id="IPR036663">
    <property type="entry name" value="Fumarylacetoacetase_C_sf"/>
</dbReference>
<keyword evidence="5" id="KW-1185">Reference proteome</keyword>
<evidence type="ECO:0000256" key="1">
    <source>
        <dbReference type="ARBA" id="ARBA00010211"/>
    </source>
</evidence>
<evidence type="ECO:0000313" key="4">
    <source>
        <dbReference type="EMBL" id="MCT8989900.1"/>
    </source>
</evidence>
<dbReference type="GO" id="GO:0046872">
    <property type="term" value="F:metal ion binding"/>
    <property type="evidence" value="ECO:0007669"/>
    <property type="project" value="UniProtKB-KW"/>
</dbReference>